<dbReference type="InterPro" id="IPR007185">
    <property type="entry name" value="DNA_pol_a/d/e_bsu"/>
</dbReference>
<evidence type="ECO:0000313" key="7">
    <source>
        <dbReference type="EMBL" id="CAE2212557.1"/>
    </source>
</evidence>
<dbReference type="GO" id="GO:0006270">
    <property type="term" value="P:DNA replication initiation"/>
    <property type="evidence" value="ECO:0007669"/>
    <property type="project" value="TreeGrafter"/>
</dbReference>
<comment type="similarity">
    <text evidence="2">Belongs to the DNA polymerase alpha subunit B family.</text>
</comment>
<name>A0A7S4HXR8_9EUKA</name>
<evidence type="ECO:0000259" key="6">
    <source>
        <dbReference type="Pfam" id="PF04042"/>
    </source>
</evidence>
<dbReference type="GO" id="GO:0003677">
    <property type="term" value="F:DNA binding"/>
    <property type="evidence" value="ECO:0007669"/>
    <property type="project" value="InterPro"/>
</dbReference>
<evidence type="ECO:0000256" key="2">
    <source>
        <dbReference type="ARBA" id="ARBA00007299"/>
    </source>
</evidence>
<gene>
    <name evidence="7" type="ORF">VSP0166_LOCUS5789</name>
</gene>
<protein>
    <recommendedName>
        <fullName evidence="3">DNA polymerase alpha subunit B</fullName>
    </recommendedName>
</protein>
<keyword evidence="5" id="KW-0539">Nucleus</keyword>
<dbReference type="InterPro" id="IPR016722">
    <property type="entry name" value="DNA_pol_alpha_bsu"/>
</dbReference>
<organism evidence="7">
    <name type="scientific">Vannella robusta</name>
    <dbReference type="NCBI Taxonomy" id="1487602"/>
    <lineage>
        <taxon>Eukaryota</taxon>
        <taxon>Amoebozoa</taxon>
        <taxon>Discosea</taxon>
        <taxon>Flabellinia</taxon>
        <taxon>Vannellidae</taxon>
        <taxon>Vannella</taxon>
    </lineage>
</organism>
<dbReference type="Gene3D" id="3.60.21.60">
    <property type="match status" value="1"/>
</dbReference>
<evidence type="ECO:0000256" key="4">
    <source>
        <dbReference type="ARBA" id="ARBA00022705"/>
    </source>
</evidence>
<proteinExistence type="inferred from homology"/>
<dbReference type="Pfam" id="PF04042">
    <property type="entry name" value="DNA_pol_E_B"/>
    <property type="match status" value="1"/>
</dbReference>
<reference evidence="7" key="1">
    <citation type="submission" date="2021-01" db="EMBL/GenBank/DDBJ databases">
        <authorList>
            <person name="Corre E."/>
            <person name="Pelletier E."/>
            <person name="Niang G."/>
            <person name="Scheremetjew M."/>
            <person name="Finn R."/>
            <person name="Kale V."/>
            <person name="Holt S."/>
            <person name="Cochrane G."/>
            <person name="Meng A."/>
            <person name="Brown T."/>
            <person name="Cohen L."/>
        </authorList>
    </citation>
    <scope>NUCLEOTIDE SEQUENCE</scope>
    <source>
        <strain evidence="7">DIVA3 518/3/11/1/6</strain>
    </source>
</reference>
<evidence type="ECO:0000256" key="5">
    <source>
        <dbReference type="ARBA" id="ARBA00023242"/>
    </source>
</evidence>
<evidence type="ECO:0000256" key="1">
    <source>
        <dbReference type="ARBA" id="ARBA00004123"/>
    </source>
</evidence>
<evidence type="ECO:0000256" key="3">
    <source>
        <dbReference type="ARBA" id="ARBA00018596"/>
    </source>
</evidence>
<sequence length="105" mass="12019">MIQHHGTDYSAEQWFRLQIDMIMESVCDLDTTVIVIPSQSDVHHPFCMYPQPRYELNHEALGKNLFFLNDPSTVTLNEHVTIGSTSIDILAHIASEEVVKFVFLT</sequence>
<dbReference type="EMBL" id="HBKP01008100">
    <property type="protein sequence ID" value="CAE2212557.1"/>
    <property type="molecule type" value="Transcribed_RNA"/>
</dbReference>
<comment type="subcellular location">
    <subcellularLocation>
        <location evidence="1">Nucleus</location>
    </subcellularLocation>
</comment>
<feature type="domain" description="DNA polymerase alpha/delta/epsilon subunit B" evidence="6">
    <location>
        <begin position="9"/>
        <end position="98"/>
    </location>
</feature>
<dbReference type="AlphaFoldDB" id="A0A7S4HXR8"/>
<dbReference type="PANTHER" id="PTHR23061:SF12">
    <property type="entry name" value="DNA POLYMERASE ALPHA SUBUNIT B"/>
    <property type="match status" value="1"/>
</dbReference>
<dbReference type="GO" id="GO:0005658">
    <property type="term" value="C:alpha DNA polymerase:primase complex"/>
    <property type="evidence" value="ECO:0007669"/>
    <property type="project" value="TreeGrafter"/>
</dbReference>
<dbReference type="PANTHER" id="PTHR23061">
    <property type="entry name" value="DNA POLYMERASE 2 ALPHA 70 KDA SUBUNIT"/>
    <property type="match status" value="1"/>
</dbReference>
<accession>A0A7S4HXR8</accession>
<keyword evidence="4" id="KW-0235">DNA replication</keyword>